<keyword evidence="4" id="KW-1185">Reference proteome</keyword>
<dbReference type="Proteomes" id="UP000287296">
    <property type="component" value="Unassembled WGS sequence"/>
</dbReference>
<proteinExistence type="predicted"/>
<dbReference type="AlphaFoldDB" id="A0A429X7T0"/>
<protein>
    <submittedName>
        <fullName evidence="2">YhfH family protein</fullName>
    </submittedName>
</protein>
<name>A0A429X7T0_SIMTE</name>
<reference evidence="2 3" key="1">
    <citation type="submission" date="2018-12" db="EMBL/GenBank/DDBJ databases">
        <authorList>
            <person name="Sun L."/>
            <person name="Chen Z."/>
        </authorList>
    </citation>
    <scope>NUCLEOTIDE SEQUENCE [LARGE SCALE GENOMIC DNA]</scope>
    <source>
        <strain evidence="2 3">LMG 29736</strain>
    </source>
</reference>
<dbReference type="EMBL" id="BORJ01000006">
    <property type="protein sequence ID" value="GIN96808.1"/>
    <property type="molecule type" value="Genomic_DNA"/>
</dbReference>
<evidence type="ECO:0000313" key="1">
    <source>
        <dbReference type="EMBL" id="GIN96808.1"/>
    </source>
</evidence>
<organism evidence="2 3">
    <name type="scientific">Siminovitchia terrae</name>
    <name type="common">Bacillus terrae</name>
    <dbReference type="NCBI Taxonomy" id="1914933"/>
    <lineage>
        <taxon>Bacteria</taxon>
        <taxon>Bacillati</taxon>
        <taxon>Bacillota</taxon>
        <taxon>Bacilli</taxon>
        <taxon>Bacillales</taxon>
        <taxon>Bacillaceae</taxon>
        <taxon>Siminovitchia</taxon>
    </lineage>
</organism>
<reference evidence="1 4" key="2">
    <citation type="submission" date="2021-03" db="EMBL/GenBank/DDBJ databases">
        <title>Antimicrobial resistance genes in bacteria isolated from Japanese honey, and their potential for conferring macrolide and lincosamide resistance in the American foulbrood pathogen Paenibacillus larvae.</title>
        <authorList>
            <person name="Okamoto M."/>
            <person name="Kumagai M."/>
            <person name="Kanamori H."/>
            <person name="Takamatsu D."/>
        </authorList>
    </citation>
    <scope>NUCLEOTIDE SEQUENCE [LARGE SCALE GENOMIC DNA]</scope>
    <source>
        <strain evidence="1 4">J6TS1</strain>
    </source>
</reference>
<dbReference type="Proteomes" id="UP000680670">
    <property type="component" value="Unassembled WGS sequence"/>
</dbReference>
<evidence type="ECO:0000313" key="2">
    <source>
        <dbReference type="EMBL" id="RST59454.1"/>
    </source>
</evidence>
<evidence type="ECO:0000313" key="4">
    <source>
        <dbReference type="Proteomes" id="UP000680670"/>
    </source>
</evidence>
<dbReference type="EMBL" id="QYTW02000010">
    <property type="protein sequence ID" value="RST59454.1"/>
    <property type="molecule type" value="Genomic_DNA"/>
</dbReference>
<comment type="caution">
    <text evidence="2">The sequence shown here is derived from an EMBL/GenBank/DDBJ whole genome shotgun (WGS) entry which is preliminary data.</text>
</comment>
<sequence>MMPIEFYRNISAKECCQCGEEMNEMHECYFNECERCLSKTEE</sequence>
<evidence type="ECO:0000313" key="3">
    <source>
        <dbReference type="Proteomes" id="UP000287296"/>
    </source>
</evidence>
<dbReference type="Pfam" id="PF14149">
    <property type="entry name" value="YhfH"/>
    <property type="match status" value="1"/>
</dbReference>
<dbReference type="RefSeq" id="WP_120119354.1">
    <property type="nucleotide sequence ID" value="NZ_BORI01000004.1"/>
</dbReference>
<dbReference type="OrthoDB" id="1122256at2"/>
<gene>
    <name evidence="2" type="ORF">D5F11_011515</name>
    <name evidence="1" type="ORF">J6TS1_26780</name>
</gene>
<accession>A0A429X7T0</accession>
<dbReference type="InterPro" id="IPR025432">
    <property type="entry name" value="YhfH-like"/>
</dbReference>